<accession>A0A2X0MD73</accession>
<organism evidence="1 2">
    <name type="scientific">Microbotryum saponariae</name>
    <dbReference type="NCBI Taxonomy" id="289078"/>
    <lineage>
        <taxon>Eukaryota</taxon>
        <taxon>Fungi</taxon>
        <taxon>Dikarya</taxon>
        <taxon>Basidiomycota</taxon>
        <taxon>Pucciniomycotina</taxon>
        <taxon>Microbotryomycetes</taxon>
        <taxon>Microbotryales</taxon>
        <taxon>Microbotryaceae</taxon>
        <taxon>Microbotryum</taxon>
    </lineage>
</organism>
<dbReference type="EMBL" id="FMWP01000017">
    <property type="protein sequence ID" value="SCZ92110.1"/>
    <property type="molecule type" value="Genomic_DNA"/>
</dbReference>
<evidence type="ECO:0000313" key="1">
    <source>
        <dbReference type="EMBL" id="SCZ92110.1"/>
    </source>
</evidence>
<evidence type="ECO:0000313" key="2">
    <source>
        <dbReference type="Proteomes" id="UP000249723"/>
    </source>
</evidence>
<dbReference type="OrthoDB" id="2538773at2759"/>
<dbReference type="AlphaFoldDB" id="A0A2X0MD73"/>
<proteinExistence type="predicted"/>
<sequence length="340" mass="38206">MDFLTQLRIALRIQELQSPDFDVDIDGTDKLQGLRCAVQDTRIVDRAFAGLERGALACHIARYGPGVEADGKPITDSKPRDDLQARIYGPHAEQFSSREMFSPDTLSQTIEWGVVGPARLFSDDEELNLTTSGPEFRRIFTLVRGPGDKQPSSSTATRQNMATIVAISVEDEELVFDEDGKRILPVIHSRGISTLERMSRKGFDLRFVRCLAEGVDERPAKNILMQFIRQIVIRLIDAENGRFGLLTASPYYMLVELVKVDGKMHLLVDRPYSAVDEGPDSTSTALYRPGLALLLSLFMNHKSDFEIDEPSEDIKDKIRQKMRDLGTYDFKGFSPKFASL</sequence>
<protein>
    <submittedName>
        <fullName evidence="1">BZ3500_MvSof-1268-A1-R1_Chr5-3g08344 protein</fullName>
    </submittedName>
</protein>
<name>A0A2X0MD73_9BASI</name>
<keyword evidence="2" id="KW-1185">Reference proteome</keyword>
<dbReference type="Proteomes" id="UP000249723">
    <property type="component" value="Unassembled WGS sequence"/>
</dbReference>
<gene>
    <name evidence="1" type="ORF">BZ3500_MVSOF-1268-A1-R1_CHR5-3G08344</name>
</gene>
<reference evidence="2" key="1">
    <citation type="submission" date="2016-10" db="EMBL/GenBank/DDBJ databases">
        <authorList>
            <person name="Jeantristanb JTB J.-T."/>
            <person name="Ricardo R."/>
        </authorList>
    </citation>
    <scope>NUCLEOTIDE SEQUENCE [LARGE SCALE GENOMIC DNA]</scope>
</reference>